<dbReference type="Proteomes" id="UP000478008">
    <property type="component" value="Unassembled WGS sequence"/>
</dbReference>
<keyword evidence="4 6" id="KW-0862">Zinc</keyword>
<dbReference type="GO" id="GO:0005524">
    <property type="term" value="F:ATP binding"/>
    <property type="evidence" value="ECO:0007669"/>
    <property type="project" value="InterPro"/>
</dbReference>
<keyword evidence="7" id="KW-0732">Signal</keyword>
<dbReference type="Gene3D" id="2.10.230.10">
    <property type="entry name" value="Heat shock protein DnaJ, cysteine-rich domain"/>
    <property type="match status" value="1"/>
</dbReference>
<dbReference type="GO" id="GO:0006457">
    <property type="term" value="P:protein folding"/>
    <property type="evidence" value="ECO:0007669"/>
    <property type="project" value="InterPro"/>
</dbReference>
<dbReference type="InterPro" id="IPR036869">
    <property type="entry name" value="J_dom_sf"/>
</dbReference>
<dbReference type="CDD" id="cd10747">
    <property type="entry name" value="DnaJ_C"/>
    <property type="match status" value="1"/>
</dbReference>
<proteinExistence type="inferred from homology"/>
<dbReference type="FunFam" id="2.10.230.10:FF:000001">
    <property type="entry name" value="DnaJ subfamily A member 2"/>
    <property type="match status" value="1"/>
</dbReference>
<dbReference type="SMART" id="SM00271">
    <property type="entry name" value="DnaJ"/>
    <property type="match status" value="1"/>
</dbReference>
<evidence type="ECO:0000256" key="5">
    <source>
        <dbReference type="ARBA" id="ARBA00023186"/>
    </source>
</evidence>
<evidence type="ECO:0000313" key="10">
    <source>
        <dbReference type="EMBL" id="VUG16295.1"/>
    </source>
</evidence>
<organism evidence="10 11">
    <name type="scientific">Dekkera bruxellensis</name>
    <name type="common">Brettanomyces custersii</name>
    <dbReference type="NCBI Taxonomy" id="5007"/>
    <lineage>
        <taxon>Eukaryota</taxon>
        <taxon>Fungi</taxon>
        <taxon>Dikarya</taxon>
        <taxon>Ascomycota</taxon>
        <taxon>Saccharomycotina</taxon>
        <taxon>Pichiomycetes</taxon>
        <taxon>Pichiales</taxon>
        <taxon>Pichiaceae</taxon>
        <taxon>Brettanomyces</taxon>
    </lineage>
</organism>
<reference evidence="10 11" key="1">
    <citation type="submission" date="2019-07" db="EMBL/GenBank/DDBJ databases">
        <authorList>
            <person name="Friedrich A."/>
            <person name="Schacherer J."/>
        </authorList>
    </citation>
    <scope>NUCLEOTIDE SEQUENCE [LARGE SCALE GENOMIC DNA]</scope>
</reference>
<dbReference type="EMBL" id="CABFWN010000001">
    <property type="protein sequence ID" value="VUG16295.1"/>
    <property type="molecule type" value="Genomic_DNA"/>
</dbReference>
<dbReference type="GO" id="GO:0051082">
    <property type="term" value="F:unfolded protein binding"/>
    <property type="evidence" value="ECO:0007669"/>
    <property type="project" value="InterPro"/>
</dbReference>
<dbReference type="PANTHER" id="PTHR43888">
    <property type="entry name" value="DNAJ-LIKE-2, ISOFORM A-RELATED"/>
    <property type="match status" value="1"/>
</dbReference>
<feature type="zinc finger region" description="CR-type" evidence="6">
    <location>
        <begin position="150"/>
        <end position="232"/>
    </location>
</feature>
<dbReference type="GO" id="GO:0008270">
    <property type="term" value="F:zinc ion binding"/>
    <property type="evidence" value="ECO:0007669"/>
    <property type="project" value="UniProtKB-KW"/>
</dbReference>
<feature type="domain" description="J" evidence="8">
    <location>
        <begin position="23"/>
        <end position="88"/>
    </location>
</feature>
<dbReference type="PROSITE" id="PS50076">
    <property type="entry name" value="DNAJ_2"/>
    <property type="match status" value="1"/>
</dbReference>
<dbReference type="InterPro" id="IPR001623">
    <property type="entry name" value="DnaJ_domain"/>
</dbReference>
<evidence type="ECO:0000259" key="8">
    <source>
        <dbReference type="PROSITE" id="PS50076"/>
    </source>
</evidence>
<sequence length="375" mass="42044">MTNPFFVFVLLVTLIGVVLCDADYYKVLGVSKNADAKEIKTAYRNLSKKYHPDKNPGDDSAQQKFMEIGEAYEVLNDPDKRAVYDRYGKEGLQNGGGAQNANTGGRAGDPFDMFSSFFGGARARGGRQGKPRGRDYRYAVGITLKDFYNGKSVRFHLELQDICDKCEGTGSEDGKTHPCPVCQGRGRVIQRRQIAPGMFQQFESPCGACHGSGRKIDHLCKKCHGQGVYMNQRTYTVDISPGEPRNHVQMFQGESNKSPEWIAGDLDITLRELPQGNLGYRRIGSNLYRTEVLTLKEALTGGWERNVPFLDTYEPDLKIRRKKGVVVQDGEIEKIRGKGMPIFEQDDEHGDLFIEYKVISPTGNSKLLQKLHDEL</sequence>
<evidence type="ECO:0000313" key="11">
    <source>
        <dbReference type="Proteomes" id="UP000478008"/>
    </source>
</evidence>
<dbReference type="InterPro" id="IPR018253">
    <property type="entry name" value="DnaJ_domain_CS"/>
</dbReference>
<dbReference type="AlphaFoldDB" id="A0A7D9CV15"/>
<gene>
    <name evidence="10" type="primary">SCJ1</name>
    <name evidence="10" type="ORF">DEBR0S1_13102G</name>
</gene>
<feature type="signal peptide" evidence="7">
    <location>
        <begin position="1"/>
        <end position="20"/>
    </location>
</feature>
<dbReference type="CDD" id="cd06257">
    <property type="entry name" value="DnaJ"/>
    <property type="match status" value="1"/>
</dbReference>
<dbReference type="GO" id="GO:0030544">
    <property type="term" value="F:Hsp70 protein binding"/>
    <property type="evidence" value="ECO:0007669"/>
    <property type="project" value="InterPro"/>
</dbReference>
<feature type="domain" description="CR-type" evidence="9">
    <location>
        <begin position="150"/>
        <end position="232"/>
    </location>
</feature>
<keyword evidence="3 6" id="KW-0863">Zinc-finger</keyword>
<protein>
    <submittedName>
        <fullName evidence="10">DEBR0S1_13102g1_1</fullName>
    </submittedName>
</protein>
<evidence type="ECO:0000256" key="3">
    <source>
        <dbReference type="ARBA" id="ARBA00022771"/>
    </source>
</evidence>
<dbReference type="InterPro" id="IPR008971">
    <property type="entry name" value="HSP40/DnaJ_pept-bd"/>
</dbReference>
<dbReference type="PROSITE" id="PS00636">
    <property type="entry name" value="DNAJ_1"/>
    <property type="match status" value="1"/>
</dbReference>
<evidence type="ECO:0000256" key="6">
    <source>
        <dbReference type="PROSITE-ProRule" id="PRU00546"/>
    </source>
</evidence>
<dbReference type="PROSITE" id="PS51188">
    <property type="entry name" value="ZF_CR"/>
    <property type="match status" value="1"/>
</dbReference>
<evidence type="ECO:0000256" key="2">
    <source>
        <dbReference type="ARBA" id="ARBA00022737"/>
    </source>
</evidence>
<evidence type="ECO:0000259" key="9">
    <source>
        <dbReference type="PROSITE" id="PS51188"/>
    </source>
</evidence>
<keyword evidence="11" id="KW-1185">Reference proteome</keyword>
<dbReference type="PRINTS" id="PR00625">
    <property type="entry name" value="JDOMAIN"/>
</dbReference>
<dbReference type="Pfam" id="PF00684">
    <property type="entry name" value="DnaJ_CXXCXGXG"/>
    <property type="match status" value="1"/>
</dbReference>
<dbReference type="CDD" id="cd10719">
    <property type="entry name" value="DnaJ_zf"/>
    <property type="match status" value="1"/>
</dbReference>
<dbReference type="InterPro" id="IPR002939">
    <property type="entry name" value="DnaJ_C"/>
</dbReference>
<dbReference type="GO" id="GO:0009408">
    <property type="term" value="P:response to heat"/>
    <property type="evidence" value="ECO:0007669"/>
    <property type="project" value="InterPro"/>
</dbReference>
<keyword evidence="2" id="KW-0677">Repeat</keyword>
<name>A0A7D9CV15_DEKBR</name>
<dbReference type="InterPro" id="IPR044713">
    <property type="entry name" value="DNJA1/2-like"/>
</dbReference>
<keyword evidence="1 6" id="KW-0479">Metal-binding</keyword>
<dbReference type="SUPFAM" id="SSF46565">
    <property type="entry name" value="Chaperone J-domain"/>
    <property type="match status" value="1"/>
</dbReference>
<dbReference type="InterPro" id="IPR036410">
    <property type="entry name" value="HSP_DnaJ_Cys-rich_dom_sf"/>
</dbReference>
<evidence type="ECO:0000256" key="4">
    <source>
        <dbReference type="ARBA" id="ARBA00022833"/>
    </source>
</evidence>
<evidence type="ECO:0000256" key="7">
    <source>
        <dbReference type="SAM" id="SignalP"/>
    </source>
</evidence>
<dbReference type="Pfam" id="PF01556">
    <property type="entry name" value="DnaJ_C"/>
    <property type="match status" value="1"/>
</dbReference>
<dbReference type="Gene3D" id="2.60.260.20">
    <property type="entry name" value="Urease metallochaperone UreE, N-terminal domain"/>
    <property type="match status" value="2"/>
</dbReference>
<evidence type="ECO:0000256" key="1">
    <source>
        <dbReference type="ARBA" id="ARBA00022723"/>
    </source>
</evidence>
<dbReference type="SUPFAM" id="SSF57938">
    <property type="entry name" value="DnaJ/Hsp40 cysteine-rich domain"/>
    <property type="match status" value="1"/>
</dbReference>
<accession>A0A7D9CV15</accession>
<dbReference type="InterPro" id="IPR001305">
    <property type="entry name" value="HSP_DnaJ_Cys-rich_dom"/>
</dbReference>
<dbReference type="SUPFAM" id="SSF49493">
    <property type="entry name" value="HSP40/DnaJ peptide-binding domain"/>
    <property type="match status" value="2"/>
</dbReference>
<dbReference type="HAMAP" id="MF_01152">
    <property type="entry name" value="DnaJ"/>
    <property type="match status" value="1"/>
</dbReference>
<dbReference type="InterPro" id="IPR012724">
    <property type="entry name" value="DnaJ"/>
</dbReference>
<dbReference type="Pfam" id="PF00226">
    <property type="entry name" value="DnaJ"/>
    <property type="match status" value="1"/>
</dbReference>
<dbReference type="Gene3D" id="1.10.287.110">
    <property type="entry name" value="DnaJ domain"/>
    <property type="match status" value="1"/>
</dbReference>
<keyword evidence="5" id="KW-0143">Chaperone</keyword>
<feature type="chain" id="PRO_5028853100" evidence="7">
    <location>
        <begin position="21"/>
        <end position="375"/>
    </location>
</feature>